<protein>
    <recommendedName>
        <fullName evidence="5">RanBP2-type domain-containing protein</fullName>
    </recommendedName>
</protein>
<feature type="region of interest" description="Disordered" evidence="4">
    <location>
        <begin position="1"/>
        <end position="44"/>
    </location>
</feature>
<evidence type="ECO:0000313" key="7">
    <source>
        <dbReference type="Proteomes" id="UP000015105"/>
    </source>
</evidence>
<dbReference type="Gramene" id="AET7Gv20618700.15">
    <property type="protein sequence ID" value="AET7Gv20618700.15"/>
    <property type="gene ID" value="AET7Gv20618700"/>
</dbReference>
<keyword evidence="3" id="KW-0862">Zinc</keyword>
<dbReference type="Gene3D" id="4.10.1060.10">
    <property type="entry name" value="Zinc finger, RanBP2-type"/>
    <property type="match status" value="2"/>
</dbReference>
<dbReference type="PANTHER" id="PTHR12999">
    <property type="entry name" value="ZINC FINGER RAN-BINDING DOMAIN-CONTAINING PROTEIN 2 ZRANB2-RELATED"/>
    <property type="match status" value="1"/>
</dbReference>
<organism evidence="6 7">
    <name type="scientific">Aegilops tauschii subsp. strangulata</name>
    <name type="common">Goatgrass</name>
    <dbReference type="NCBI Taxonomy" id="200361"/>
    <lineage>
        <taxon>Eukaryota</taxon>
        <taxon>Viridiplantae</taxon>
        <taxon>Streptophyta</taxon>
        <taxon>Embryophyta</taxon>
        <taxon>Tracheophyta</taxon>
        <taxon>Spermatophyta</taxon>
        <taxon>Magnoliopsida</taxon>
        <taxon>Liliopsida</taxon>
        <taxon>Poales</taxon>
        <taxon>Poaceae</taxon>
        <taxon>BOP clade</taxon>
        <taxon>Pooideae</taxon>
        <taxon>Triticodae</taxon>
        <taxon>Triticeae</taxon>
        <taxon>Triticinae</taxon>
        <taxon>Aegilops</taxon>
    </lineage>
</organism>
<accession>A0A453RL84</accession>
<dbReference type="AlphaFoldDB" id="A0A453RL84"/>
<dbReference type="InterPro" id="IPR036443">
    <property type="entry name" value="Znf_RanBP2_sf"/>
</dbReference>
<feature type="region of interest" description="Disordered" evidence="4">
    <location>
        <begin position="327"/>
        <end position="348"/>
    </location>
</feature>
<sequence length="348" mass="38154">LHPRTPYTASNAEAATKPVSTRRQNPRPATRSPLSPPDSPPPARLADVFALSGCSPRFAHHQQCLLRWITASSPLESARAQTVAGVRTTGFAPAATTSTSRSAPPATCATATSPGPLITRLCRLHPTTRCRGGTCRRGRLRPCTSLGLLPRMAPTFIMGIPCHAMAFLSSPRALDIRMAMVGESRWGAPMGQCIWRRHPRILVVLWLVQVECTASACPWIDMAWAHPLVLGQWAQGLVPILTKAHRRNLLGAGRDNDWKCPNCNNINFAFRTVCNMRKCNTPRPDTQGSKPDSSRAPKPKTPEGSWKCEKCNNINYPFRTKCNRPSCGEEKPLQANSPDNLATDQDNQ</sequence>
<evidence type="ECO:0000256" key="4">
    <source>
        <dbReference type="SAM" id="MobiDB-lite"/>
    </source>
</evidence>
<dbReference type="SUPFAM" id="SSF90209">
    <property type="entry name" value="Ran binding protein zinc finger-like"/>
    <property type="match status" value="2"/>
</dbReference>
<dbReference type="InterPro" id="IPR001876">
    <property type="entry name" value="Znf_RanBP2"/>
</dbReference>
<dbReference type="Proteomes" id="UP000015105">
    <property type="component" value="Chromosome 7D"/>
</dbReference>
<dbReference type="Pfam" id="PF00641">
    <property type="entry name" value="Zn_ribbon_RanBP"/>
    <property type="match status" value="2"/>
</dbReference>
<reference evidence="6" key="4">
    <citation type="submission" date="2019-03" db="UniProtKB">
        <authorList>
            <consortium name="EnsemblPlants"/>
        </authorList>
    </citation>
    <scope>IDENTIFICATION</scope>
</reference>
<evidence type="ECO:0000259" key="5">
    <source>
        <dbReference type="SMART" id="SM00547"/>
    </source>
</evidence>
<evidence type="ECO:0000256" key="2">
    <source>
        <dbReference type="ARBA" id="ARBA00022771"/>
    </source>
</evidence>
<dbReference type="PANTHER" id="PTHR12999:SF24">
    <property type="entry name" value="RANBP2-TYPE DOMAIN-CONTAINING PROTEIN"/>
    <property type="match status" value="1"/>
</dbReference>
<reference evidence="6" key="3">
    <citation type="journal article" date="2017" name="Nature">
        <title>Genome sequence of the progenitor of the wheat D genome Aegilops tauschii.</title>
        <authorList>
            <person name="Luo M.C."/>
            <person name="Gu Y.Q."/>
            <person name="Puiu D."/>
            <person name="Wang H."/>
            <person name="Twardziok S.O."/>
            <person name="Deal K.R."/>
            <person name="Huo N."/>
            <person name="Zhu T."/>
            <person name="Wang L."/>
            <person name="Wang Y."/>
            <person name="McGuire P.E."/>
            <person name="Liu S."/>
            <person name="Long H."/>
            <person name="Ramasamy R.K."/>
            <person name="Rodriguez J.C."/>
            <person name="Van S.L."/>
            <person name="Yuan L."/>
            <person name="Wang Z."/>
            <person name="Xia Z."/>
            <person name="Xiao L."/>
            <person name="Anderson O.D."/>
            <person name="Ouyang S."/>
            <person name="Liang Y."/>
            <person name="Zimin A.V."/>
            <person name="Pertea G."/>
            <person name="Qi P."/>
            <person name="Bennetzen J.L."/>
            <person name="Dai X."/>
            <person name="Dawson M.W."/>
            <person name="Muller H.G."/>
            <person name="Kugler K."/>
            <person name="Rivarola-Duarte L."/>
            <person name="Spannagl M."/>
            <person name="Mayer K.F.X."/>
            <person name="Lu F.H."/>
            <person name="Bevan M.W."/>
            <person name="Leroy P."/>
            <person name="Li P."/>
            <person name="You F.M."/>
            <person name="Sun Q."/>
            <person name="Liu Z."/>
            <person name="Lyons E."/>
            <person name="Wicker T."/>
            <person name="Salzberg S.L."/>
            <person name="Devos K.M."/>
            <person name="Dvorak J."/>
        </authorList>
    </citation>
    <scope>NUCLEOTIDE SEQUENCE [LARGE SCALE GENOMIC DNA]</scope>
    <source>
        <strain evidence="6">cv. AL8/78</strain>
    </source>
</reference>
<keyword evidence="1" id="KW-0479">Metal-binding</keyword>
<evidence type="ECO:0000256" key="3">
    <source>
        <dbReference type="ARBA" id="ARBA00022833"/>
    </source>
</evidence>
<feature type="domain" description="RanBP2-type" evidence="5">
    <location>
        <begin position="304"/>
        <end position="330"/>
    </location>
</feature>
<dbReference type="EnsemblPlants" id="AET7Gv20618700.15">
    <property type="protein sequence ID" value="AET7Gv20618700.15"/>
    <property type="gene ID" value="AET7Gv20618700"/>
</dbReference>
<dbReference type="SMART" id="SM00547">
    <property type="entry name" value="ZnF_RBZ"/>
    <property type="match status" value="2"/>
</dbReference>
<feature type="domain" description="RanBP2-type" evidence="5">
    <location>
        <begin position="256"/>
        <end position="282"/>
    </location>
</feature>
<evidence type="ECO:0000256" key="1">
    <source>
        <dbReference type="ARBA" id="ARBA00022723"/>
    </source>
</evidence>
<reference evidence="6" key="5">
    <citation type="journal article" date="2021" name="G3 (Bethesda)">
        <title>Aegilops tauschii genome assembly Aet v5.0 features greater sequence contiguity and improved annotation.</title>
        <authorList>
            <person name="Wang L."/>
            <person name="Zhu T."/>
            <person name="Rodriguez J.C."/>
            <person name="Deal K.R."/>
            <person name="Dubcovsky J."/>
            <person name="McGuire P.E."/>
            <person name="Lux T."/>
            <person name="Spannagl M."/>
            <person name="Mayer K.F.X."/>
            <person name="Baldrich P."/>
            <person name="Meyers B.C."/>
            <person name="Huo N."/>
            <person name="Gu Y.Q."/>
            <person name="Zhou H."/>
            <person name="Devos K.M."/>
            <person name="Bennetzen J.L."/>
            <person name="Unver T."/>
            <person name="Budak H."/>
            <person name="Gulick P.J."/>
            <person name="Galiba G."/>
            <person name="Kalapos B."/>
            <person name="Nelson D.R."/>
            <person name="Li P."/>
            <person name="You F.M."/>
            <person name="Luo M.C."/>
            <person name="Dvorak J."/>
        </authorList>
    </citation>
    <scope>NUCLEOTIDE SEQUENCE [LARGE SCALE GENOMIC DNA]</scope>
    <source>
        <strain evidence="6">cv. AL8/78</strain>
    </source>
</reference>
<reference evidence="7" key="1">
    <citation type="journal article" date="2014" name="Science">
        <title>Ancient hybridizations among the ancestral genomes of bread wheat.</title>
        <authorList>
            <consortium name="International Wheat Genome Sequencing Consortium,"/>
            <person name="Marcussen T."/>
            <person name="Sandve S.R."/>
            <person name="Heier L."/>
            <person name="Spannagl M."/>
            <person name="Pfeifer M."/>
            <person name="Jakobsen K.S."/>
            <person name="Wulff B.B."/>
            <person name="Steuernagel B."/>
            <person name="Mayer K.F."/>
            <person name="Olsen O.A."/>
        </authorList>
    </citation>
    <scope>NUCLEOTIDE SEQUENCE [LARGE SCALE GENOMIC DNA]</scope>
    <source>
        <strain evidence="7">cv. AL8/78</strain>
    </source>
</reference>
<feature type="compositionally biased region" description="Polar residues" evidence="4">
    <location>
        <begin position="334"/>
        <end position="348"/>
    </location>
</feature>
<feature type="region of interest" description="Disordered" evidence="4">
    <location>
        <begin position="281"/>
        <end position="307"/>
    </location>
</feature>
<name>A0A453RL84_AEGTS</name>
<feature type="compositionally biased region" description="Pro residues" evidence="4">
    <location>
        <begin position="34"/>
        <end position="43"/>
    </location>
</feature>
<keyword evidence="2" id="KW-0863">Zinc-finger</keyword>
<dbReference type="GO" id="GO:0008270">
    <property type="term" value="F:zinc ion binding"/>
    <property type="evidence" value="ECO:0007669"/>
    <property type="project" value="UniProtKB-KW"/>
</dbReference>
<keyword evidence="7" id="KW-1185">Reference proteome</keyword>
<evidence type="ECO:0000313" key="6">
    <source>
        <dbReference type="EnsemblPlants" id="AET7Gv20618700.15"/>
    </source>
</evidence>
<feature type="compositionally biased region" description="Polar residues" evidence="4">
    <location>
        <begin position="7"/>
        <end position="23"/>
    </location>
</feature>
<proteinExistence type="predicted"/>
<reference evidence="7" key="2">
    <citation type="journal article" date="2017" name="Nat. Plants">
        <title>The Aegilops tauschii genome reveals multiple impacts of transposons.</title>
        <authorList>
            <person name="Zhao G."/>
            <person name="Zou C."/>
            <person name="Li K."/>
            <person name="Wang K."/>
            <person name="Li T."/>
            <person name="Gao L."/>
            <person name="Zhang X."/>
            <person name="Wang H."/>
            <person name="Yang Z."/>
            <person name="Liu X."/>
            <person name="Jiang W."/>
            <person name="Mao L."/>
            <person name="Kong X."/>
            <person name="Jiao Y."/>
            <person name="Jia J."/>
        </authorList>
    </citation>
    <scope>NUCLEOTIDE SEQUENCE [LARGE SCALE GENOMIC DNA]</scope>
    <source>
        <strain evidence="7">cv. AL8/78</strain>
    </source>
</reference>